<protein>
    <recommendedName>
        <fullName evidence="3">Abi family protein</fullName>
    </recommendedName>
</protein>
<organism evidence="1 2">
    <name type="scientific">Adlercreutzia mucosicola</name>
    <dbReference type="NCBI Taxonomy" id="580026"/>
    <lineage>
        <taxon>Bacteria</taxon>
        <taxon>Bacillati</taxon>
        <taxon>Actinomycetota</taxon>
        <taxon>Coriobacteriia</taxon>
        <taxon>Eggerthellales</taxon>
        <taxon>Eggerthellaceae</taxon>
        <taxon>Adlercreutzia</taxon>
    </lineage>
</organism>
<keyword evidence="2" id="KW-1185">Reference proteome</keyword>
<evidence type="ECO:0000313" key="2">
    <source>
        <dbReference type="Proteomes" id="UP000463388"/>
    </source>
</evidence>
<evidence type="ECO:0000313" key="1">
    <source>
        <dbReference type="EMBL" id="MVX61965.1"/>
    </source>
</evidence>
<proteinExistence type="predicted"/>
<comment type="caution">
    <text evidence="1">The sequence shown here is derived from an EMBL/GenBank/DDBJ whole genome shotgun (WGS) entry which is preliminary data.</text>
</comment>
<dbReference type="InterPro" id="IPR011664">
    <property type="entry name" value="Abi_system_AbiD/AbiF-like"/>
</dbReference>
<dbReference type="Proteomes" id="UP000463388">
    <property type="component" value="Unassembled WGS sequence"/>
</dbReference>
<dbReference type="AlphaFoldDB" id="A0A6N8JQA7"/>
<accession>A0A6N8JQA7</accession>
<reference evidence="1 2" key="1">
    <citation type="submission" date="2019-12" db="EMBL/GenBank/DDBJ databases">
        <title>Microbes associate with the intestines of laboratory mice.</title>
        <authorList>
            <person name="Navarre W."/>
            <person name="Wong E."/>
        </authorList>
    </citation>
    <scope>NUCLEOTIDE SEQUENCE [LARGE SCALE GENOMIC DNA]</scope>
    <source>
        <strain evidence="1 2">NM66_B29</strain>
    </source>
</reference>
<dbReference type="EMBL" id="WSRR01000042">
    <property type="protein sequence ID" value="MVX61965.1"/>
    <property type="molecule type" value="Genomic_DNA"/>
</dbReference>
<name>A0A6N8JQA7_9ACTN</name>
<dbReference type="RefSeq" id="WP_160347374.1">
    <property type="nucleotide sequence ID" value="NZ_WSRR01000042.1"/>
</dbReference>
<sequence length="305" mass="35736">MKASFQTVAEQIQSLEADGVIADHHTAEILHRIGEYVIVDRYGAFFLAPLASKKTGLRIFEPYTTFQDIYHLYLFDRALRQLMFEFFAIAEASLKSVSCYQFCRMSRTRHDAYLDESYYNPLESSVHVERLIEDFRAILGHHSRKNQPAKDYIRQYRSAHGDVPLRVIMPALTLGQTFKFYCFQNESVRNSIAREFAELYRQSYGSHLRLSPRRLRLAFDHIKDFRNICAHGEQLYCARISPSRDVTISRAFSDLKLVLSKHDFSRLQDHFADLLYQAASQFDRPHFAKLLISMGFHRYDPRRKA</sequence>
<evidence type="ECO:0008006" key="3">
    <source>
        <dbReference type="Google" id="ProtNLM"/>
    </source>
</evidence>
<dbReference type="OrthoDB" id="5363652at2"/>
<gene>
    <name evidence="1" type="ORF">GKZ27_10975</name>
</gene>
<dbReference type="Pfam" id="PF07751">
    <property type="entry name" value="Abi_2"/>
    <property type="match status" value="1"/>
</dbReference>